<gene>
    <name evidence="6" type="ORF">IAB37_01335</name>
</gene>
<feature type="domain" description="UvrD-like helicase C-terminal" evidence="5">
    <location>
        <begin position="264"/>
        <end position="397"/>
    </location>
</feature>
<keyword evidence="2" id="KW-0378">Hydrolase</keyword>
<evidence type="ECO:0000256" key="1">
    <source>
        <dbReference type="ARBA" id="ARBA00022741"/>
    </source>
</evidence>
<evidence type="ECO:0000313" key="7">
    <source>
        <dbReference type="Proteomes" id="UP000824241"/>
    </source>
</evidence>
<dbReference type="EMBL" id="DVHA01000041">
    <property type="protein sequence ID" value="HIR60205.1"/>
    <property type="molecule type" value="Genomic_DNA"/>
</dbReference>
<dbReference type="InterPro" id="IPR049035">
    <property type="entry name" value="ADDB_N"/>
</dbReference>
<comment type="caution">
    <text evidence="6">The sequence shown here is derived from an EMBL/GenBank/DDBJ whole genome shotgun (WGS) entry which is preliminary data.</text>
</comment>
<name>A0A9D1J4B8_9FIRM</name>
<reference evidence="6" key="2">
    <citation type="journal article" date="2021" name="PeerJ">
        <title>Extensive microbial diversity within the chicken gut microbiome revealed by metagenomics and culture.</title>
        <authorList>
            <person name="Gilroy R."/>
            <person name="Ravi A."/>
            <person name="Getino M."/>
            <person name="Pursley I."/>
            <person name="Horton D.L."/>
            <person name="Alikhan N.F."/>
            <person name="Baker D."/>
            <person name="Gharbi K."/>
            <person name="Hall N."/>
            <person name="Watson M."/>
            <person name="Adriaenssens E.M."/>
            <person name="Foster-Nyarko E."/>
            <person name="Jarju S."/>
            <person name="Secka A."/>
            <person name="Antonio M."/>
            <person name="Oren A."/>
            <person name="Chaudhuri R.R."/>
            <person name="La Ragione R."/>
            <person name="Hildebrand F."/>
            <person name="Pallen M.J."/>
        </authorList>
    </citation>
    <scope>NUCLEOTIDE SEQUENCE</scope>
    <source>
        <strain evidence="6">CHK189-12415</strain>
    </source>
</reference>
<dbReference type="AlphaFoldDB" id="A0A9D1J4B8"/>
<dbReference type="GO" id="GO:0004386">
    <property type="term" value="F:helicase activity"/>
    <property type="evidence" value="ECO:0007669"/>
    <property type="project" value="UniProtKB-KW"/>
</dbReference>
<reference evidence="6" key="1">
    <citation type="submission" date="2020-10" db="EMBL/GenBank/DDBJ databases">
        <authorList>
            <person name="Gilroy R."/>
        </authorList>
    </citation>
    <scope>NUCLEOTIDE SEQUENCE</scope>
    <source>
        <strain evidence="6">CHK189-12415</strain>
    </source>
</reference>
<keyword evidence="4" id="KW-0067">ATP-binding</keyword>
<dbReference type="SUPFAM" id="SSF52540">
    <property type="entry name" value="P-loop containing nucleoside triphosphate hydrolases"/>
    <property type="match status" value="1"/>
</dbReference>
<dbReference type="PROSITE" id="PS51217">
    <property type="entry name" value="UVRD_HELICASE_CTER"/>
    <property type="match status" value="1"/>
</dbReference>
<dbReference type="InterPro" id="IPR027417">
    <property type="entry name" value="P-loop_NTPase"/>
</dbReference>
<accession>A0A9D1J4B8</accession>
<protein>
    <recommendedName>
        <fullName evidence="5">UvrD-like helicase C-terminal domain-containing protein</fullName>
    </recommendedName>
</protein>
<keyword evidence="3" id="KW-0347">Helicase</keyword>
<dbReference type="GO" id="GO:0016787">
    <property type="term" value="F:hydrolase activity"/>
    <property type="evidence" value="ECO:0007669"/>
    <property type="project" value="UniProtKB-KW"/>
</dbReference>
<dbReference type="Proteomes" id="UP000824241">
    <property type="component" value="Unassembled WGS sequence"/>
</dbReference>
<evidence type="ECO:0000256" key="4">
    <source>
        <dbReference type="ARBA" id="ARBA00022840"/>
    </source>
</evidence>
<evidence type="ECO:0000256" key="3">
    <source>
        <dbReference type="ARBA" id="ARBA00022806"/>
    </source>
</evidence>
<dbReference type="Pfam" id="PF21445">
    <property type="entry name" value="ADDB_N"/>
    <property type="match status" value="1"/>
</dbReference>
<evidence type="ECO:0000313" key="6">
    <source>
        <dbReference type="EMBL" id="HIR60205.1"/>
    </source>
</evidence>
<dbReference type="GO" id="GO:0005524">
    <property type="term" value="F:ATP binding"/>
    <property type="evidence" value="ECO:0007669"/>
    <property type="project" value="UniProtKB-KW"/>
</dbReference>
<sequence>MLQFITGGSGTGKSTRIGEEMRRLRQAGKTVYYLVPEQYSFEMERRYYADDILVYSMERLADAIFRRCGGLAGAYASDTVQLMLMRETLRDVGNGLSLLQKSAGKPGYAAGMLSLRAELMRAGVDAAALEEAARSIRPAAGEGDALPLKLRDLALIFEGYGAALSRSFLDPSARLSRAVEKAAENGFFDGAYVFVDEYKSFTGVQLQMLAVIIRQAESVSVVLCDDPSRQGDALFEGVRETARKLKGIAAKENIPVAPPIQLTEPHRFAAPEIGWFGSQLFKPAPEPFPGPAPGIQCAQLGNEYEECFFAAAWIQSAVREKGYRYEEIAVLARDMEARRSGLEAAFDRYGVPYFLDSGRTVESSPVIRCALHLFGIILRPLDREEALMLFKCGLLPV</sequence>
<evidence type="ECO:0000256" key="2">
    <source>
        <dbReference type="ARBA" id="ARBA00022801"/>
    </source>
</evidence>
<proteinExistence type="predicted"/>
<dbReference type="InterPro" id="IPR014017">
    <property type="entry name" value="DNA_helicase_UvrD-like_C"/>
</dbReference>
<feature type="non-terminal residue" evidence="6">
    <location>
        <position position="397"/>
    </location>
</feature>
<organism evidence="6 7">
    <name type="scientific">Candidatus Faecivivens stercoravium</name>
    <dbReference type="NCBI Taxonomy" id="2840803"/>
    <lineage>
        <taxon>Bacteria</taxon>
        <taxon>Bacillati</taxon>
        <taxon>Bacillota</taxon>
        <taxon>Clostridia</taxon>
        <taxon>Eubacteriales</taxon>
        <taxon>Oscillospiraceae</taxon>
        <taxon>Oscillospiraceae incertae sedis</taxon>
        <taxon>Candidatus Faecivivens</taxon>
    </lineage>
</organism>
<evidence type="ECO:0000259" key="5">
    <source>
        <dbReference type="PROSITE" id="PS51217"/>
    </source>
</evidence>
<dbReference type="Gene3D" id="3.40.50.300">
    <property type="entry name" value="P-loop containing nucleotide triphosphate hydrolases"/>
    <property type="match status" value="3"/>
</dbReference>
<keyword evidence="1" id="KW-0547">Nucleotide-binding</keyword>